<evidence type="ECO:0000313" key="2">
    <source>
        <dbReference type="EMBL" id="PWK72905.1"/>
    </source>
</evidence>
<proteinExistence type="predicted"/>
<comment type="caution">
    <text evidence="2">The sequence shown here is derived from an EMBL/GenBank/DDBJ whole genome shotgun (WGS) entry which is preliminary data.</text>
</comment>
<name>A0A316HI69_9SPHI</name>
<evidence type="ECO:0000313" key="3">
    <source>
        <dbReference type="Proteomes" id="UP000245678"/>
    </source>
</evidence>
<reference evidence="2 3" key="1">
    <citation type="submission" date="2018-05" db="EMBL/GenBank/DDBJ databases">
        <title>Genomic Encyclopedia of Archaeal and Bacterial Type Strains, Phase II (KMG-II): from individual species to whole genera.</title>
        <authorList>
            <person name="Goeker M."/>
        </authorList>
    </citation>
    <scope>NUCLEOTIDE SEQUENCE [LARGE SCALE GENOMIC DNA]</scope>
    <source>
        <strain evidence="2 3">DSM 19975</strain>
    </source>
</reference>
<sequence>MVPTLFTGFRLSPVFAVRSGQCCLFPAPKTEPQDIDDHKNPVEGEVLPPAHMLEDTAAGTGDTLPDMEQAHRDIDRECGEQGQRCNEPGFPGTVGEQQRDDGQFNDREGVDQRVTQGVWKRLEVQLPAEFSGIGELAGSGIAEQEHQQGCGHIGFADRFHGIGV</sequence>
<accession>A0A316HI69</accession>
<protein>
    <submittedName>
        <fullName evidence="2">Uncharacterized protein</fullName>
    </submittedName>
</protein>
<dbReference type="Proteomes" id="UP000245678">
    <property type="component" value="Unassembled WGS sequence"/>
</dbReference>
<organism evidence="2 3">
    <name type="scientific">Mucilaginibacter oryzae</name>
    <dbReference type="NCBI Taxonomy" id="468058"/>
    <lineage>
        <taxon>Bacteria</taxon>
        <taxon>Pseudomonadati</taxon>
        <taxon>Bacteroidota</taxon>
        <taxon>Sphingobacteriia</taxon>
        <taxon>Sphingobacteriales</taxon>
        <taxon>Sphingobacteriaceae</taxon>
        <taxon>Mucilaginibacter</taxon>
    </lineage>
</organism>
<gene>
    <name evidence="2" type="ORF">LX99_04235</name>
</gene>
<dbReference type="AlphaFoldDB" id="A0A316HI69"/>
<keyword evidence="3" id="KW-1185">Reference proteome</keyword>
<feature type="region of interest" description="Disordered" evidence="1">
    <location>
        <begin position="80"/>
        <end position="105"/>
    </location>
</feature>
<evidence type="ECO:0000256" key="1">
    <source>
        <dbReference type="SAM" id="MobiDB-lite"/>
    </source>
</evidence>
<dbReference type="EMBL" id="QGHA01000011">
    <property type="protein sequence ID" value="PWK72905.1"/>
    <property type="molecule type" value="Genomic_DNA"/>
</dbReference>